<evidence type="ECO:0000256" key="5">
    <source>
        <dbReference type="ARBA" id="ARBA00023136"/>
    </source>
</evidence>
<name>A0A5C4MNJ8_9ACTN</name>
<comment type="subcellular location">
    <subcellularLocation>
        <location evidence="1">Cell membrane</location>
        <topology evidence="1">Multi-pass membrane protein</topology>
    </subcellularLocation>
</comment>
<dbReference type="AlphaFoldDB" id="A0A5C4MNJ8"/>
<evidence type="ECO:0000259" key="8">
    <source>
        <dbReference type="Pfam" id="PF02687"/>
    </source>
</evidence>
<dbReference type="RefSeq" id="WP_139104997.1">
    <property type="nucleotide sequence ID" value="NZ_VDFR01000004.1"/>
</dbReference>
<dbReference type="InterPro" id="IPR025857">
    <property type="entry name" value="MacB_PCD"/>
</dbReference>
<feature type="domain" description="MacB-like periplasmic core" evidence="9">
    <location>
        <begin position="17"/>
        <end position="239"/>
    </location>
</feature>
<evidence type="ECO:0000256" key="3">
    <source>
        <dbReference type="ARBA" id="ARBA00022692"/>
    </source>
</evidence>
<dbReference type="GO" id="GO:0005886">
    <property type="term" value="C:plasma membrane"/>
    <property type="evidence" value="ECO:0007669"/>
    <property type="project" value="UniProtKB-SubCell"/>
</dbReference>
<evidence type="ECO:0000256" key="2">
    <source>
        <dbReference type="ARBA" id="ARBA00022475"/>
    </source>
</evidence>
<feature type="transmembrane region" description="Helical" evidence="7">
    <location>
        <begin position="265"/>
        <end position="297"/>
    </location>
</feature>
<dbReference type="PANTHER" id="PTHR30572">
    <property type="entry name" value="MEMBRANE COMPONENT OF TRANSPORTER-RELATED"/>
    <property type="match status" value="1"/>
</dbReference>
<dbReference type="InterPro" id="IPR050250">
    <property type="entry name" value="Macrolide_Exporter_MacB"/>
</dbReference>
<dbReference type="PANTHER" id="PTHR30572:SF4">
    <property type="entry name" value="ABC TRANSPORTER PERMEASE YTRF"/>
    <property type="match status" value="1"/>
</dbReference>
<dbReference type="Proteomes" id="UP000306740">
    <property type="component" value="Unassembled WGS sequence"/>
</dbReference>
<evidence type="ECO:0000313" key="11">
    <source>
        <dbReference type="EMBL" id="TNC52159.1"/>
    </source>
</evidence>
<feature type="domain" description="ABC3 transporter permease C-terminal" evidence="8">
    <location>
        <begin position="719"/>
        <end position="835"/>
    </location>
</feature>
<evidence type="ECO:0000256" key="7">
    <source>
        <dbReference type="SAM" id="Phobius"/>
    </source>
</evidence>
<evidence type="ECO:0000256" key="1">
    <source>
        <dbReference type="ARBA" id="ARBA00004651"/>
    </source>
</evidence>
<keyword evidence="3 7" id="KW-0812">Transmembrane</keyword>
<dbReference type="GO" id="GO:0022857">
    <property type="term" value="F:transmembrane transporter activity"/>
    <property type="evidence" value="ECO:0007669"/>
    <property type="project" value="TreeGrafter"/>
</dbReference>
<feature type="transmembrane region" description="Helical" evidence="7">
    <location>
        <begin position="320"/>
        <end position="350"/>
    </location>
</feature>
<comment type="caution">
    <text evidence="10">The sequence shown here is derived from an EMBL/GenBank/DDBJ whole genome shotgun (WGS) entry which is preliminary data.</text>
</comment>
<feature type="transmembrane region" description="Helical" evidence="7">
    <location>
        <begin position="766"/>
        <end position="789"/>
    </location>
</feature>
<comment type="similarity">
    <text evidence="6">Belongs to the ABC-4 integral membrane protein family.</text>
</comment>
<evidence type="ECO:0000313" key="10">
    <source>
        <dbReference type="EMBL" id="TNC44231.1"/>
    </source>
</evidence>
<feature type="domain" description="ABC3 transporter permease C-terminal" evidence="8">
    <location>
        <begin position="275"/>
        <end position="394"/>
    </location>
</feature>
<reference evidence="10 12" key="1">
    <citation type="submission" date="2019-05" db="EMBL/GenBank/DDBJ databases">
        <title>Mumia sp. nov., isolated from the intestinal contents of plateau pika (Ochotona curzoniae) in the Qinghai-Tibet plateau of China.</title>
        <authorList>
            <person name="Tian Z."/>
        </authorList>
    </citation>
    <scope>NUCLEOTIDE SEQUENCE [LARGE SCALE GENOMIC DNA]</scope>
    <source>
        <strain evidence="12">527</strain>
        <strain evidence="10">Z527</strain>
    </source>
</reference>
<evidence type="ECO:0000256" key="4">
    <source>
        <dbReference type="ARBA" id="ARBA00022989"/>
    </source>
</evidence>
<evidence type="ECO:0000256" key="6">
    <source>
        <dbReference type="ARBA" id="ARBA00038076"/>
    </source>
</evidence>
<organism evidence="10 12">
    <name type="scientific">Mumia zhuanghuii</name>
    <dbReference type="NCBI Taxonomy" id="2585211"/>
    <lineage>
        <taxon>Bacteria</taxon>
        <taxon>Bacillati</taxon>
        <taxon>Actinomycetota</taxon>
        <taxon>Actinomycetes</taxon>
        <taxon>Propionibacteriales</taxon>
        <taxon>Nocardioidaceae</taxon>
        <taxon>Mumia</taxon>
    </lineage>
</organism>
<feature type="domain" description="MacB-like periplasmic core" evidence="9">
    <location>
        <begin position="494"/>
        <end position="686"/>
    </location>
</feature>
<dbReference type="Pfam" id="PF02687">
    <property type="entry name" value="FtsX"/>
    <property type="match status" value="2"/>
</dbReference>
<dbReference type="OrthoDB" id="9780560at2"/>
<feature type="transmembrane region" description="Helical" evidence="7">
    <location>
        <begin position="494"/>
        <end position="514"/>
    </location>
</feature>
<feature type="transmembrane region" description="Helical" evidence="7">
    <location>
        <begin position="413"/>
        <end position="433"/>
    </location>
</feature>
<keyword evidence="4 7" id="KW-1133">Transmembrane helix</keyword>
<sequence length="843" mass="87863">MVRVTLRNLLARKVRLLMSAFAIVLGVAFVAGTLIFTDTMSKSFDGIVKGSTADVTVRPDGVGGWEQAPSADTRTIPASLVEELRDLPGAERADGIVASQALTLVGSDGKLVTGFGPPTLTFSYDDSPAMTGEPAVVIDKGRAPTADGEVAIDSASAEKGGYALGDTVTLVSTGDQPTLEVELVGIAEFGGGSMAGASLVLFDAAYAQELFLGGRDVYNQVSLTTNEGVTQVELADEAAEILPAGLEVVTGDKLAADTEDTIGTILGFLTTILLVFASIAIIVGTFLIINTFSILVAQRSRELALLRALGASRRQVSRSVLLEAFVVGLVGSTLGVLLGIGLAQALSALFKGFGLDVSETPLVIAPRTWLVGYAVGLVVTMVAAYLPARRAARVAPVAAMRDDVALPESSMRVRMLIGSILVVIGAGLVWMGLGGIDNGAWYVGAGAFAILIGVSLMSPLLSHPVLVGLGALYRPFGLVGRMATQNALRNPRRTAATASALMIGLTLVTTMSILGSSVNKSVDVGVKKEFTTDFLLTNPVGAPFSTSIAEQIREIDGVGDVVETQFVPAEIDGSFTAVTASDPQLLVSMLELDASVGALGADQVAVREDTLEDRGLEVGDTLTVETQSGEHALTVAGTFPESSVITEYLTSFAFVDLVSLTREDSLVAVDAAPGATGAEIEEPVRDVVADIPTVVVQTQDEFIESQRDQINGILMLINALLGLAIIIAALGIVNTLALSVIERTREVGLLRAVGMSRRQLRRMVRLEAVAIAVLGAVLGIVMGLVFGIVLQRVLQDDGITELSIPYGTLLVYVLIAALVGVLAALFPALRASRLNVLRAIATE</sequence>
<proteinExistence type="inferred from homology"/>
<evidence type="ECO:0000313" key="12">
    <source>
        <dbReference type="Proteomes" id="UP000306740"/>
    </source>
</evidence>
<feature type="transmembrane region" description="Helical" evidence="7">
    <location>
        <begin position="809"/>
        <end position="829"/>
    </location>
</feature>
<feature type="transmembrane region" description="Helical" evidence="7">
    <location>
        <begin position="445"/>
        <end position="473"/>
    </location>
</feature>
<protein>
    <submittedName>
        <fullName evidence="10">ABC transporter permease</fullName>
    </submittedName>
</protein>
<evidence type="ECO:0000259" key="9">
    <source>
        <dbReference type="Pfam" id="PF12704"/>
    </source>
</evidence>
<dbReference type="InterPro" id="IPR003838">
    <property type="entry name" value="ABC3_permease_C"/>
</dbReference>
<dbReference type="Pfam" id="PF12704">
    <property type="entry name" value="MacB_PCD"/>
    <property type="match status" value="2"/>
</dbReference>
<gene>
    <name evidence="11" type="ORF">FHE65_00855</name>
    <name evidence="10" type="ORF">FHE65_16960</name>
</gene>
<feature type="transmembrane region" description="Helical" evidence="7">
    <location>
        <begin position="16"/>
        <end position="36"/>
    </location>
</feature>
<accession>A0A5C4MNJ8</accession>
<dbReference type="EMBL" id="VDFR01000004">
    <property type="protein sequence ID" value="TNC52159.1"/>
    <property type="molecule type" value="Genomic_DNA"/>
</dbReference>
<dbReference type="EMBL" id="VDFR01000074">
    <property type="protein sequence ID" value="TNC44231.1"/>
    <property type="molecule type" value="Genomic_DNA"/>
</dbReference>
<keyword evidence="5 7" id="KW-0472">Membrane</keyword>
<keyword evidence="2" id="KW-1003">Cell membrane</keyword>
<feature type="transmembrane region" description="Helical" evidence="7">
    <location>
        <begin position="370"/>
        <end position="392"/>
    </location>
</feature>
<feature type="transmembrane region" description="Helical" evidence="7">
    <location>
        <begin position="713"/>
        <end position="741"/>
    </location>
</feature>